<evidence type="ECO:0000313" key="2">
    <source>
        <dbReference type="Proteomes" id="UP000060487"/>
    </source>
</evidence>
<comment type="caution">
    <text evidence="1">The sequence shown here is derived from an EMBL/GenBank/DDBJ whole genome shotgun (WGS) entry which is preliminary data.</text>
</comment>
<gene>
    <name evidence="1" type="ORF">ASN18_1997</name>
</gene>
<keyword evidence="2" id="KW-1185">Reference proteome</keyword>
<proteinExistence type="predicted"/>
<evidence type="ECO:0008006" key="3">
    <source>
        <dbReference type="Google" id="ProtNLM"/>
    </source>
</evidence>
<accession>A0ABR5SE80</accession>
<dbReference type="Proteomes" id="UP000060487">
    <property type="component" value="Unassembled WGS sequence"/>
</dbReference>
<organism evidence="1 2">
    <name type="scientific">Candidatus Magnetominusculus xianensis</name>
    <dbReference type="NCBI Taxonomy" id="1748249"/>
    <lineage>
        <taxon>Bacteria</taxon>
        <taxon>Pseudomonadati</taxon>
        <taxon>Nitrospirota</taxon>
        <taxon>Nitrospiria</taxon>
        <taxon>Nitrospirales</taxon>
        <taxon>Nitrospiraceae</taxon>
        <taxon>Candidatus Magnetominusculus</taxon>
    </lineage>
</organism>
<sequence length="52" mass="5804">MMEVMIDGKKAPRLNKGLNMKIDKSGVLGLAAILAAKTIRKIKYNGRYPWLS</sequence>
<protein>
    <recommendedName>
        <fullName evidence="3">Transposase</fullName>
    </recommendedName>
</protein>
<reference evidence="1 2" key="1">
    <citation type="submission" date="2015-11" db="EMBL/GenBank/DDBJ databases">
        <authorList>
            <person name="Lin W."/>
        </authorList>
    </citation>
    <scope>NUCLEOTIDE SEQUENCE [LARGE SCALE GENOMIC DNA]</scope>
    <source>
        <strain evidence="1 2">HCH-1</strain>
    </source>
</reference>
<dbReference type="EMBL" id="LNQR01000070">
    <property type="protein sequence ID" value="KWT84070.1"/>
    <property type="molecule type" value="Genomic_DNA"/>
</dbReference>
<evidence type="ECO:0000313" key="1">
    <source>
        <dbReference type="EMBL" id="KWT84070.1"/>
    </source>
</evidence>
<name>A0ABR5SE80_9BACT</name>